<evidence type="ECO:0000313" key="1">
    <source>
        <dbReference type="EMBL" id="CAE7370805.1"/>
    </source>
</evidence>
<sequence length="160" mass="17894">MVAALAAALSSAANLAQVKLSLIVPMRDGPGQGQAVANLASTRHLNVWVRGRSLIEIALDLSMRFRRRDWHISQLLEDDGDRLFINLRSIPVFDGASPVIEPQDTTRSPTRFVRNIVEMFADQETLYSWTLWLGLRDDVCGEAFSRALRKALWGRAATFV</sequence>
<comment type="caution">
    <text evidence="1">The sequence shown here is derived from an EMBL/GenBank/DDBJ whole genome shotgun (WGS) entry which is preliminary data.</text>
</comment>
<keyword evidence="2" id="KW-1185">Reference proteome</keyword>
<reference evidence="1" key="1">
    <citation type="submission" date="2021-02" db="EMBL/GenBank/DDBJ databases">
        <authorList>
            <person name="Dougan E. K."/>
            <person name="Rhodes N."/>
            <person name="Thang M."/>
            <person name="Chan C."/>
        </authorList>
    </citation>
    <scope>NUCLEOTIDE SEQUENCE</scope>
</reference>
<protein>
    <submittedName>
        <fullName evidence="1">Uncharacterized protein</fullName>
    </submittedName>
</protein>
<evidence type="ECO:0000313" key="2">
    <source>
        <dbReference type="Proteomes" id="UP000604046"/>
    </source>
</evidence>
<name>A0A812QAG4_9DINO</name>
<dbReference type="Proteomes" id="UP000604046">
    <property type="component" value="Unassembled WGS sequence"/>
</dbReference>
<gene>
    <name evidence="1" type="ORF">SNAT2548_LOCUS20233</name>
</gene>
<proteinExistence type="predicted"/>
<dbReference type="EMBL" id="CAJNDS010002204">
    <property type="protein sequence ID" value="CAE7370805.1"/>
    <property type="molecule type" value="Genomic_DNA"/>
</dbReference>
<organism evidence="1 2">
    <name type="scientific">Symbiodinium natans</name>
    <dbReference type="NCBI Taxonomy" id="878477"/>
    <lineage>
        <taxon>Eukaryota</taxon>
        <taxon>Sar</taxon>
        <taxon>Alveolata</taxon>
        <taxon>Dinophyceae</taxon>
        <taxon>Suessiales</taxon>
        <taxon>Symbiodiniaceae</taxon>
        <taxon>Symbiodinium</taxon>
    </lineage>
</organism>
<dbReference type="OrthoDB" id="437834at2759"/>
<accession>A0A812QAG4</accession>
<dbReference type="AlphaFoldDB" id="A0A812QAG4"/>